<evidence type="ECO:0000313" key="9">
    <source>
        <dbReference type="Proteomes" id="UP001501510"/>
    </source>
</evidence>
<keyword evidence="9" id="KW-1185">Reference proteome</keyword>
<gene>
    <name evidence="8" type="ORF">GCM10008906_27280</name>
</gene>
<evidence type="ECO:0000313" key="8">
    <source>
        <dbReference type="EMBL" id="GAA0743464.1"/>
    </source>
</evidence>
<dbReference type="RefSeq" id="WP_343762289.1">
    <property type="nucleotide sequence ID" value="NZ_BAAACG010000010.1"/>
</dbReference>
<comment type="caution">
    <text evidence="8">The sequence shown here is derived from an EMBL/GenBank/DDBJ whole genome shotgun (WGS) entry which is preliminary data.</text>
</comment>
<dbReference type="InterPro" id="IPR053378">
    <property type="entry name" value="Prenyl_diphosphate_synthase"/>
</dbReference>
<name>A0ABN1JNL0_9CLOT</name>
<dbReference type="EMBL" id="BAAACG010000010">
    <property type="protein sequence ID" value="GAA0743464.1"/>
    <property type="molecule type" value="Genomic_DNA"/>
</dbReference>
<keyword evidence="6" id="KW-0414">Isoprene biosynthesis</keyword>
<accession>A0ABN1JNL0</accession>
<dbReference type="PANTHER" id="PTHR43281">
    <property type="entry name" value="FARNESYL DIPHOSPHATE SYNTHASE"/>
    <property type="match status" value="1"/>
</dbReference>
<evidence type="ECO:0000256" key="2">
    <source>
        <dbReference type="ARBA" id="ARBA00006706"/>
    </source>
</evidence>
<evidence type="ECO:0000256" key="4">
    <source>
        <dbReference type="ARBA" id="ARBA00022723"/>
    </source>
</evidence>
<dbReference type="PROSITE" id="PS00444">
    <property type="entry name" value="POLYPRENYL_SYNTHASE_2"/>
    <property type="match status" value="1"/>
</dbReference>
<dbReference type="Gene3D" id="1.10.600.10">
    <property type="entry name" value="Farnesyl Diphosphate Synthase"/>
    <property type="match status" value="1"/>
</dbReference>
<protein>
    <submittedName>
        <fullName evidence="8">Polyprenyl synthetase family protein</fullName>
    </submittedName>
</protein>
<dbReference type="SFLD" id="SFLDS00005">
    <property type="entry name" value="Isoprenoid_Synthase_Type_I"/>
    <property type="match status" value="1"/>
</dbReference>
<dbReference type="CDD" id="cd00685">
    <property type="entry name" value="Trans_IPPS_HT"/>
    <property type="match status" value="1"/>
</dbReference>
<comment type="cofactor">
    <cofactor evidence="1">
        <name>Mg(2+)</name>
        <dbReference type="ChEBI" id="CHEBI:18420"/>
    </cofactor>
</comment>
<dbReference type="NCBIfam" id="NF045485">
    <property type="entry name" value="FPPsyn"/>
    <property type="match status" value="1"/>
</dbReference>
<keyword evidence="3 7" id="KW-0808">Transferase</keyword>
<dbReference type="InterPro" id="IPR000092">
    <property type="entry name" value="Polyprenyl_synt"/>
</dbReference>
<evidence type="ECO:0000256" key="5">
    <source>
        <dbReference type="ARBA" id="ARBA00022842"/>
    </source>
</evidence>
<evidence type="ECO:0000256" key="1">
    <source>
        <dbReference type="ARBA" id="ARBA00001946"/>
    </source>
</evidence>
<keyword evidence="5" id="KW-0460">Magnesium</keyword>
<dbReference type="InterPro" id="IPR033749">
    <property type="entry name" value="Polyprenyl_synt_CS"/>
</dbReference>
<dbReference type="PANTHER" id="PTHR43281:SF1">
    <property type="entry name" value="FARNESYL DIPHOSPHATE SYNTHASE"/>
    <property type="match status" value="1"/>
</dbReference>
<reference evidence="8 9" key="1">
    <citation type="journal article" date="2019" name="Int. J. Syst. Evol. Microbiol.">
        <title>The Global Catalogue of Microorganisms (GCM) 10K type strain sequencing project: providing services to taxonomists for standard genome sequencing and annotation.</title>
        <authorList>
            <consortium name="The Broad Institute Genomics Platform"/>
            <consortium name="The Broad Institute Genome Sequencing Center for Infectious Disease"/>
            <person name="Wu L."/>
            <person name="Ma J."/>
        </authorList>
    </citation>
    <scope>NUCLEOTIDE SEQUENCE [LARGE SCALE GENOMIC DNA]</scope>
    <source>
        <strain evidence="8 9">JCM 1407</strain>
    </source>
</reference>
<dbReference type="PROSITE" id="PS00723">
    <property type="entry name" value="POLYPRENYL_SYNTHASE_1"/>
    <property type="match status" value="1"/>
</dbReference>
<dbReference type="SFLD" id="SFLDG01017">
    <property type="entry name" value="Polyprenyl_Transferase_Like"/>
    <property type="match status" value="1"/>
</dbReference>
<dbReference type="InterPro" id="IPR008949">
    <property type="entry name" value="Isoprenoid_synthase_dom_sf"/>
</dbReference>
<comment type="similarity">
    <text evidence="2 7">Belongs to the FPP/GGPP synthase family.</text>
</comment>
<evidence type="ECO:0000256" key="3">
    <source>
        <dbReference type="ARBA" id="ARBA00022679"/>
    </source>
</evidence>
<evidence type="ECO:0000256" key="7">
    <source>
        <dbReference type="RuleBase" id="RU004466"/>
    </source>
</evidence>
<dbReference type="SUPFAM" id="SSF48576">
    <property type="entry name" value="Terpenoid synthases"/>
    <property type="match status" value="1"/>
</dbReference>
<organism evidence="8 9">
    <name type="scientific">Clostridium oceanicum</name>
    <dbReference type="NCBI Taxonomy" id="1543"/>
    <lineage>
        <taxon>Bacteria</taxon>
        <taxon>Bacillati</taxon>
        <taxon>Bacillota</taxon>
        <taxon>Clostridia</taxon>
        <taxon>Eubacteriales</taxon>
        <taxon>Clostridiaceae</taxon>
        <taxon>Clostridium</taxon>
    </lineage>
</organism>
<sequence>MENIKILKKEVDSWIENYFLDKGCKYNKRIYEAMEYSIKAGGKRIRPILLLIVYSMYKKDYSKVLNMAASIEMIHTYSLIHDDLPAMDNDDLRRGKPTNHKVFGEAIGILAGDALLNEAMNIMFDYSVKNKQLGIEASMEISKAAGAEGMIAGQVVDILSENKSIPIEKLNYMHENKTGALIKASIKAGAILSNAPKEDINNFEKFGKKLGMAFQIRDDILDVVGNSKTLGKNVKSDEENHKTTFVTVYGLDKCNEMCEKLTKECLDILSNIGKNTGDLEKLTLFLLKREF</sequence>
<evidence type="ECO:0000256" key="6">
    <source>
        <dbReference type="ARBA" id="ARBA00023229"/>
    </source>
</evidence>
<dbReference type="Proteomes" id="UP001501510">
    <property type="component" value="Unassembled WGS sequence"/>
</dbReference>
<dbReference type="Pfam" id="PF00348">
    <property type="entry name" value="polyprenyl_synt"/>
    <property type="match status" value="1"/>
</dbReference>
<proteinExistence type="inferred from homology"/>
<keyword evidence="4" id="KW-0479">Metal-binding</keyword>